<dbReference type="Proteomes" id="UP000257109">
    <property type="component" value="Unassembled WGS sequence"/>
</dbReference>
<dbReference type="SUPFAM" id="SSF56672">
    <property type="entry name" value="DNA/RNA polymerases"/>
    <property type="match status" value="1"/>
</dbReference>
<sequence>MAEVLLDEYLFTIMNNVPSPNSNAIPMREDPSSMDEPVEDEDAKAEALAEMEKQIEQKRPKFQPLAKELESINLGNEIEKREVQVGKQMPPKLRTKLVELLQEYADVFAWSYLDMPGLDCEIVEYKLSMLPNSITIRQQLRRMKPDVALKIKEEVEKQWSAGFLAVSNYPQWVANIVPIPKKGEKVHMIQPNPDGIGGLREDDLHPLMGNFLLQVQDPEQHIEDLRKLFTRLRKYRLRLNPAKCTFGVKTGKLLGFVVNERGIEVDPDKVKAIREMLTPKTDSEVRGFLGSVHFPIDSHVQPNLQTSPQEAKA</sequence>
<dbReference type="InterPro" id="IPR043502">
    <property type="entry name" value="DNA/RNA_pol_sf"/>
</dbReference>
<feature type="region of interest" description="Disordered" evidence="1">
    <location>
        <begin position="20"/>
        <end position="46"/>
    </location>
</feature>
<dbReference type="PANTHER" id="PTHR37984:SF5">
    <property type="entry name" value="PROTEIN NYNRIN-LIKE"/>
    <property type="match status" value="1"/>
</dbReference>
<protein>
    <submittedName>
        <fullName evidence="2">Tf2-8</fullName>
    </submittedName>
</protein>
<evidence type="ECO:0000313" key="3">
    <source>
        <dbReference type="Proteomes" id="UP000257109"/>
    </source>
</evidence>
<dbReference type="Gene3D" id="3.10.10.10">
    <property type="entry name" value="HIV Type 1 Reverse Transcriptase, subunit A, domain 1"/>
    <property type="match status" value="1"/>
</dbReference>
<dbReference type="EMBL" id="QJKJ01006543">
    <property type="protein sequence ID" value="RDX86335.1"/>
    <property type="molecule type" value="Genomic_DNA"/>
</dbReference>
<dbReference type="InterPro" id="IPR043128">
    <property type="entry name" value="Rev_trsase/Diguanyl_cyclase"/>
</dbReference>
<feature type="non-terminal residue" evidence="2">
    <location>
        <position position="1"/>
    </location>
</feature>
<evidence type="ECO:0000313" key="2">
    <source>
        <dbReference type="EMBL" id="RDX86335.1"/>
    </source>
</evidence>
<accession>A0A371G724</accession>
<dbReference type="AlphaFoldDB" id="A0A371G724"/>
<proteinExistence type="predicted"/>
<organism evidence="2 3">
    <name type="scientific">Mucuna pruriens</name>
    <name type="common">Velvet bean</name>
    <name type="synonym">Dolichos pruriens</name>
    <dbReference type="NCBI Taxonomy" id="157652"/>
    <lineage>
        <taxon>Eukaryota</taxon>
        <taxon>Viridiplantae</taxon>
        <taxon>Streptophyta</taxon>
        <taxon>Embryophyta</taxon>
        <taxon>Tracheophyta</taxon>
        <taxon>Spermatophyta</taxon>
        <taxon>Magnoliopsida</taxon>
        <taxon>eudicotyledons</taxon>
        <taxon>Gunneridae</taxon>
        <taxon>Pentapetalae</taxon>
        <taxon>rosids</taxon>
        <taxon>fabids</taxon>
        <taxon>Fabales</taxon>
        <taxon>Fabaceae</taxon>
        <taxon>Papilionoideae</taxon>
        <taxon>50 kb inversion clade</taxon>
        <taxon>NPAAA clade</taxon>
        <taxon>indigoferoid/millettioid clade</taxon>
        <taxon>Phaseoleae</taxon>
        <taxon>Mucuna</taxon>
    </lineage>
</organism>
<comment type="caution">
    <text evidence="2">The sequence shown here is derived from an EMBL/GenBank/DDBJ whole genome shotgun (WGS) entry which is preliminary data.</text>
</comment>
<keyword evidence="3" id="KW-1185">Reference proteome</keyword>
<feature type="compositionally biased region" description="Acidic residues" evidence="1">
    <location>
        <begin position="32"/>
        <end position="43"/>
    </location>
</feature>
<name>A0A371G724_MUCPR</name>
<dbReference type="InterPro" id="IPR050951">
    <property type="entry name" value="Retrovirus_Pol_polyprotein"/>
</dbReference>
<gene>
    <name evidence="2" type="primary">Tf2-8</name>
    <name evidence="2" type="ORF">CR513_32334</name>
</gene>
<reference evidence="2" key="1">
    <citation type="submission" date="2018-05" db="EMBL/GenBank/DDBJ databases">
        <title>Draft genome of Mucuna pruriens seed.</title>
        <authorList>
            <person name="Nnadi N.E."/>
            <person name="Vos R."/>
            <person name="Hasami M.H."/>
            <person name="Devisetty U.K."/>
            <person name="Aguiy J.C."/>
        </authorList>
    </citation>
    <scope>NUCLEOTIDE SEQUENCE [LARGE SCALE GENOMIC DNA]</scope>
    <source>
        <strain evidence="2">JCA_2017</strain>
    </source>
</reference>
<evidence type="ECO:0000256" key="1">
    <source>
        <dbReference type="SAM" id="MobiDB-lite"/>
    </source>
</evidence>
<dbReference type="OrthoDB" id="1745495at2759"/>
<dbReference type="PANTHER" id="PTHR37984">
    <property type="entry name" value="PROTEIN CBG26694"/>
    <property type="match status" value="1"/>
</dbReference>
<dbReference type="Gene3D" id="3.30.70.270">
    <property type="match status" value="1"/>
</dbReference>